<dbReference type="RefSeq" id="XP_045257302.1">
    <property type="nucleotide sequence ID" value="XM_045410411.1"/>
</dbReference>
<keyword evidence="4" id="KW-1185">Reference proteome</keyword>
<evidence type="ECO:0000256" key="2">
    <source>
        <dbReference type="ARBA" id="ARBA00023002"/>
    </source>
</evidence>
<dbReference type="AlphaFoldDB" id="A0A8H4C6G6"/>
<protein>
    <submittedName>
        <fullName evidence="3">Short-chain dehydrogenase sdnK</fullName>
    </submittedName>
</protein>
<evidence type="ECO:0000256" key="1">
    <source>
        <dbReference type="ARBA" id="ARBA00006484"/>
    </source>
</evidence>
<dbReference type="PANTHER" id="PTHR24320:SF148">
    <property type="entry name" value="NAD(P)-BINDING ROSSMANN-FOLD SUPERFAMILY PROTEIN"/>
    <property type="match status" value="1"/>
</dbReference>
<comment type="caution">
    <text evidence="3">The sequence shown here is derived from an EMBL/GenBank/DDBJ whole genome shotgun (WGS) entry which is preliminary data.</text>
</comment>
<reference evidence="3" key="1">
    <citation type="journal article" date="2020" name="Phytopathology">
        <title>Genome sequence and comparative analysis of Colletotrichum gloeosporioides isolated from Liriodendron leaves.</title>
        <authorList>
            <person name="Fu F.F."/>
            <person name="Hao Z."/>
            <person name="Wang P."/>
            <person name="Lu Y."/>
            <person name="Xue L.J."/>
            <person name="Wei G."/>
            <person name="Tian Y."/>
            <person name="Baishi H."/>
            <person name="Xu H."/>
            <person name="Shi J."/>
            <person name="Cheng T."/>
            <person name="Wang G."/>
            <person name="Yi Y."/>
            <person name="Chen J."/>
        </authorList>
    </citation>
    <scope>NUCLEOTIDE SEQUENCE</scope>
    <source>
        <strain evidence="3">Lc1</strain>
    </source>
</reference>
<dbReference type="Proteomes" id="UP000613401">
    <property type="component" value="Unassembled WGS sequence"/>
</dbReference>
<sequence length="299" mass="32760">MASTIKTIVATGATSGLGFEAIKQLLAQTQPYKFILGARNTSAAKAAYDGLHFDSSRHSLKVVPLELSNLKTVRSFAQETLDSLGQDKLDYLFLSAAQNKGAEAKGPFGSNWCESYIVNHLSNIIYNSAQHYLLHLLRDKLVESQSRIIFVSSGAVRNVPDIGVLDKDLLGGAGTKDTTIYCETKFVQLLNAHWWRRQLKGSATVVAVSPGLIPGTGIGRHSSFKLTMDMPDAKSVPEGASNLLRAFTISHFPPDDAQIFLTSWGEWWSKDVFANTLDEQLQAKWSLSIEQIESEEGIA</sequence>
<dbReference type="Gene3D" id="3.40.50.720">
    <property type="entry name" value="NAD(P)-binding Rossmann-like Domain"/>
    <property type="match status" value="1"/>
</dbReference>
<keyword evidence="2" id="KW-0560">Oxidoreductase</keyword>
<dbReference type="InterPro" id="IPR036291">
    <property type="entry name" value="NAD(P)-bd_dom_sf"/>
</dbReference>
<dbReference type="PANTHER" id="PTHR24320">
    <property type="entry name" value="RETINOL DEHYDROGENASE"/>
    <property type="match status" value="1"/>
</dbReference>
<dbReference type="EMBL" id="WVTB01000101">
    <property type="protein sequence ID" value="KAF3798142.1"/>
    <property type="molecule type" value="Genomic_DNA"/>
</dbReference>
<proteinExistence type="inferred from homology"/>
<evidence type="ECO:0000313" key="3">
    <source>
        <dbReference type="EMBL" id="KAF3798142.1"/>
    </source>
</evidence>
<dbReference type="InterPro" id="IPR002347">
    <property type="entry name" value="SDR_fam"/>
</dbReference>
<accession>A0A8H4C6G6</accession>
<dbReference type="SUPFAM" id="SSF51735">
    <property type="entry name" value="NAD(P)-binding Rossmann-fold domains"/>
    <property type="match status" value="1"/>
</dbReference>
<comment type="similarity">
    <text evidence="1">Belongs to the short-chain dehydrogenases/reductases (SDR) family.</text>
</comment>
<dbReference type="Pfam" id="PF00106">
    <property type="entry name" value="adh_short"/>
    <property type="match status" value="1"/>
</dbReference>
<name>A0A8H4C6G6_COLGL</name>
<evidence type="ECO:0000313" key="4">
    <source>
        <dbReference type="Proteomes" id="UP000613401"/>
    </source>
</evidence>
<gene>
    <name evidence="3" type="ORF">GCG54_00010488</name>
</gene>
<dbReference type="GO" id="GO:0016491">
    <property type="term" value="F:oxidoreductase activity"/>
    <property type="evidence" value="ECO:0007669"/>
    <property type="project" value="UniProtKB-KW"/>
</dbReference>
<dbReference type="GeneID" id="69017616"/>
<organism evidence="3 4">
    <name type="scientific">Colletotrichum gloeosporioides</name>
    <name type="common">Anthracnose fungus</name>
    <name type="synonym">Glomerella cingulata</name>
    <dbReference type="NCBI Taxonomy" id="474922"/>
    <lineage>
        <taxon>Eukaryota</taxon>
        <taxon>Fungi</taxon>
        <taxon>Dikarya</taxon>
        <taxon>Ascomycota</taxon>
        <taxon>Pezizomycotina</taxon>
        <taxon>Sordariomycetes</taxon>
        <taxon>Hypocreomycetidae</taxon>
        <taxon>Glomerellales</taxon>
        <taxon>Glomerellaceae</taxon>
        <taxon>Colletotrichum</taxon>
        <taxon>Colletotrichum gloeosporioides species complex</taxon>
    </lineage>
</organism>
<reference evidence="3" key="2">
    <citation type="submission" date="2020-03" db="EMBL/GenBank/DDBJ databases">
        <authorList>
            <person name="Fu F.-F."/>
            <person name="Chen J."/>
        </authorList>
    </citation>
    <scope>NUCLEOTIDE SEQUENCE</scope>
    <source>
        <strain evidence="3">Lc1</strain>
    </source>
</reference>